<evidence type="ECO:0000256" key="1">
    <source>
        <dbReference type="ARBA" id="ARBA00004651"/>
    </source>
</evidence>
<name>A0A1Y2DJ61_9PEZI</name>
<dbReference type="InterPro" id="IPR013130">
    <property type="entry name" value="Fe3_Rdtase_TM_dom"/>
</dbReference>
<comment type="catalytic activity">
    <reaction evidence="13">
        <text>2 a Fe(II)-siderophore + NADP(+) + H(+) = 2 a Fe(III)-siderophore + NADPH</text>
        <dbReference type="Rhea" id="RHEA:28795"/>
        <dbReference type="Rhea" id="RHEA-COMP:11342"/>
        <dbReference type="Rhea" id="RHEA-COMP:11344"/>
        <dbReference type="ChEBI" id="CHEBI:15378"/>
        <dbReference type="ChEBI" id="CHEBI:29033"/>
        <dbReference type="ChEBI" id="CHEBI:29034"/>
        <dbReference type="ChEBI" id="CHEBI:57783"/>
        <dbReference type="ChEBI" id="CHEBI:58349"/>
        <dbReference type="EC" id="1.16.1.9"/>
    </reaction>
</comment>
<feature type="transmembrane region" description="Helical" evidence="14">
    <location>
        <begin position="174"/>
        <end position="192"/>
    </location>
</feature>
<evidence type="ECO:0000256" key="5">
    <source>
        <dbReference type="ARBA" id="ARBA00022475"/>
    </source>
</evidence>
<dbReference type="GO" id="GO:0006879">
    <property type="term" value="P:intracellular iron ion homeostasis"/>
    <property type="evidence" value="ECO:0007669"/>
    <property type="project" value="TreeGrafter"/>
</dbReference>
<dbReference type="RefSeq" id="XP_040711868.1">
    <property type="nucleotide sequence ID" value="XM_040856648.1"/>
</dbReference>
<evidence type="ECO:0000256" key="2">
    <source>
        <dbReference type="ARBA" id="ARBA00006278"/>
    </source>
</evidence>
<keyword evidence="17" id="KW-1185">Reference proteome</keyword>
<dbReference type="InterPro" id="IPR039261">
    <property type="entry name" value="FNR_nucleotide-bd"/>
</dbReference>
<comment type="similarity">
    <text evidence="2">Belongs to the ferric reductase (FRE) family.</text>
</comment>
<evidence type="ECO:0000259" key="15">
    <source>
        <dbReference type="PROSITE" id="PS51384"/>
    </source>
</evidence>
<dbReference type="SFLD" id="SFLDS00052">
    <property type="entry name" value="Ferric_Reductase_Domain"/>
    <property type="match status" value="1"/>
</dbReference>
<dbReference type="PROSITE" id="PS51384">
    <property type="entry name" value="FAD_FR"/>
    <property type="match status" value="1"/>
</dbReference>
<dbReference type="Gene3D" id="3.40.50.80">
    <property type="entry name" value="Nucleotide-binding domain of ferredoxin-NADP reductase (FNR) module"/>
    <property type="match status" value="1"/>
</dbReference>
<dbReference type="GO" id="GO:0052851">
    <property type="term" value="F:ferric-chelate reductase (NADPH) activity"/>
    <property type="evidence" value="ECO:0007669"/>
    <property type="project" value="UniProtKB-EC"/>
</dbReference>
<dbReference type="SFLD" id="SFLDG01168">
    <property type="entry name" value="Ferric_reductase_subgroup_(FRE"/>
    <property type="match status" value="1"/>
</dbReference>
<accession>A0A1Y2DJ61</accession>
<evidence type="ECO:0000313" key="16">
    <source>
        <dbReference type="EMBL" id="ORY59174.1"/>
    </source>
</evidence>
<dbReference type="STRING" id="1141098.A0A1Y2DJ61"/>
<keyword evidence="5" id="KW-1003">Cell membrane</keyword>
<sequence length="649" mass="72908">MGGMDMGSGMLQTLNMALARAYWYIIAGVLALLAIVRTLNYVQNWFRLRISQTKSVQYPTKPTNIYMQIWATMTAIGREMSYPQLYVPYPGLSWMTPPPMGRILVLLAYWAVIIYMISAGAIIKDAYFWERIAFRNAWVTVTQMPFLYLLASKTNVIGFITGMSYERLNWLHRWVARTMFVTASVHGWHFWTEWTRAEILEIELEMMPMVKYGLGAWGILLWMVVTSFKPFRSMAYEIFVVQHIIAAILFIYIVWVHVPDYARYNIWFTVAAICSDRAFRLALLAWQNIKFNPNNSRCKGGQRFGHQTQVTVVGDSMTILTVKDVHFKWRAGQHLYLWLPRVGAFEAHPYTIACPHQVPETCICNSVQLVIRSHSGFSKRLHTFATKMAASGKKQTLTALVAGPYGRPPRWDIFETLVLISASTGTSFTLPILESVLQTRSATCTKKIDFILTARQGEEIGFYHERLHEAIALAADRGIDLSVHIAVTGHGQLELIESSLSSASARTTNPEKKVQPVDNSNKMRFPITTDCEATGDQRRAFNSSDSTAVEKTSDFEAVTSSGCCAARKSVLPASADDAHIHHYSSRPDVAEFIRRAVEATGGETGVIVCGGTSLVSRVRTSVAKLSDERAVHKGTGAQGIHLHVEEYCF</sequence>
<evidence type="ECO:0000256" key="14">
    <source>
        <dbReference type="SAM" id="Phobius"/>
    </source>
</evidence>
<evidence type="ECO:0000256" key="12">
    <source>
        <dbReference type="ARBA" id="ARBA00023180"/>
    </source>
</evidence>
<proteinExistence type="inferred from homology"/>
<feature type="transmembrane region" description="Helical" evidence="14">
    <location>
        <begin position="20"/>
        <end position="39"/>
    </location>
</feature>
<reference evidence="16 17" key="1">
    <citation type="submission" date="2016-07" db="EMBL/GenBank/DDBJ databases">
        <title>Pervasive Adenine N6-methylation of Active Genes in Fungi.</title>
        <authorList>
            <consortium name="DOE Joint Genome Institute"/>
            <person name="Mondo S.J."/>
            <person name="Dannebaum R.O."/>
            <person name="Kuo R.C."/>
            <person name="Labutti K."/>
            <person name="Haridas S."/>
            <person name="Kuo A."/>
            <person name="Salamov A."/>
            <person name="Ahrendt S.R."/>
            <person name="Lipzen A."/>
            <person name="Sullivan W."/>
            <person name="Andreopoulos W.B."/>
            <person name="Clum A."/>
            <person name="Lindquist E."/>
            <person name="Daum C."/>
            <person name="Ramamoorthy G.K."/>
            <person name="Gryganskyi A."/>
            <person name="Culley D."/>
            <person name="Magnuson J.K."/>
            <person name="James T.Y."/>
            <person name="O'Malley M.A."/>
            <person name="Stajich J.E."/>
            <person name="Spatafora J.W."/>
            <person name="Visel A."/>
            <person name="Grigoriev I.V."/>
        </authorList>
    </citation>
    <scope>NUCLEOTIDE SEQUENCE [LARGE SCALE GENOMIC DNA]</scope>
    <source>
        <strain evidence="16 17">CBS 129021</strain>
    </source>
</reference>
<dbReference type="EC" id="1.16.1.9" evidence="3"/>
<dbReference type="SUPFAM" id="SSF63380">
    <property type="entry name" value="Riboflavin synthase domain-like"/>
    <property type="match status" value="1"/>
</dbReference>
<keyword evidence="12" id="KW-0325">Glycoprotein</keyword>
<feature type="domain" description="FAD-binding FR-type" evidence="15">
    <location>
        <begin position="300"/>
        <end position="411"/>
    </location>
</feature>
<organism evidence="16 17">
    <name type="scientific">Pseudomassariella vexata</name>
    <dbReference type="NCBI Taxonomy" id="1141098"/>
    <lineage>
        <taxon>Eukaryota</taxon>
        <taxon>Fungi</taxon>
        <taxon>Dikarya</taxon>
        <taxon>Ascomycota</taxon>
        <taxon>Pezizomycotina</taxon>
        <taxon>Sordariomycetes</taxon>
        <taxon>Xylariomycetidae</taxon>
        <taxon>Amphisphaeriales</taxon>
        <taxon>Pseudomassariaceae</taxon>
        <taxon>Pseudomassariella</taxon>
    </lineage>
</organism>
<dbReference type="OrthoDB" id="3944240at2759"/>
<comment type="subcellular location">
    <subcellularLocation>
        <location evidence="1">Cell membrane</location>
        <topology evidence="1">Multi-pass membrane protein</topology>
    </subcellularLocation>
</comment>
<dbReference type="GO" id="GO:0015677">
    <property type="term" value="P:copper ion import"/>
    <property type="evidence" value="ECO:0007669"/>
    <property type="project" value="TreeGrafter"/>
</dbReference>
<dbReference type="Pfam" id="PF01794">
    <property type="entry name" value="Ferric_reduct"/>
    <property type="match status" value="1"/>
</dbReference>
<dbReference type="InterPro" id="IPR013112">
    <property type="entry name" value="FAD-bd_8"/>
</dbReference>
<keyword evidence="10" id="KW-0406">Ion transport</keyword>
<evidence type="ECO:0000256" key="11">
    <source>
        <dbReference type="ARBA" id="ARBA00023136"/>
    </source>
</evidence>
<evidence type="ECO:0000256" key="4">
    <source>
        <dbReference type="ARBA" id="ARBA00022448"/>
    </source>
</evidence>
<dbReference type="InParanoid" id="A0A1Y2DJ61"/>
<dbReference type="InterPro" id="IPR013121">
    <property type="entry name" value="Fe_red_NAD-bd_6"/>
</dbReference>
<keyword evidence="9" id="KW-0560">Oxidoreductase</keyword>
<dbReference type="CDD" id="cd06186">
    <property type="entry name" value="NOX_Duox_like_FAD_NADP"/>
    <property type="match status" value="1"/>
</dbReference>
<dbReference type="Pfam" id="PF08022">
    <property type="entry name" value="FAD_binding_8"/>
    <property type="match status" value="1"/>
</dbReference>
<gene>
    <name evidence="16" type="ORF">BCR38DRAFT_351569</name>
</gene>
<dbReference type="GO" id="GO:0006826">
    <property type="term" value="P:iron ion transport"/>
    <property type="evidence" value="ECO:0007669"/>
    <property type="project" value="TreeGrafter"/>
</dbReference>
<dbReference type="Pfam" id="PF08030">
    <property type="entry name" value="NAD_binding_6"/>
    <property type="match status" value="1"/>
</dbReference>
<dbReference type="GeneID" id="63772860"/>
<evidence type="ECO:0000256" key="3">
    <source>
        <dbReference type="ARBA" id="ARBA00012668"/>
    </source>
</evidence>
<evidence type="ECO:0000313" key="17">
    <source>
        <dbReference type="Proteomes" id="UP000193689"/>
    </source>
</evidence>
<feature type="transmembrane region" description="Helical" evidence="14">
    <location>
        <begin position="238"/>
        <end position="258"/>
    </location>
</feature>
<dbReference type="Proteomes" id="UP000193689">
    <property type="component" value="Unassembled WGS sequence"/>
</dbReference>
<evidence type="ECO:0000256" key="10">
    <source>
        <dbReference type="ARBA" id="ARBA00023065"/>
    </source>
</evidence>
<dbReference type="InterPro" id="IPR017938">
    <property type="entry name" value="Riboflavin_synthase-like_b-brl"/>
</dbReference>
<keyword evidence="8 14" id="KW-1133">Transmembrane helix</keyword>
<dbReference type="GO" id="GO:0005886">
    <property type="term" value="C:plasma membrane"/>
    <property type="evidence" value="ECO:0007669"/>
    <property type="project" value="UniProtKB-SubCell"/>
</dbReference>
<evidence type="ECO:0000256" key="6">
    <source>
        <dbReference type="ARBA" id="ARBA00022692"/>
    </source>
</evidence>
<dbReference type="PANTHER" id="PTHR32361:SF9">
    <property type="entry name" value="FERRIC REDUCTASE TRANSMEMBRANE COMPONENT 3-RELATED"/>
    <property type="match status" value="1"/>
</dbReference>
<feature type="transmembrane region" description="Helical" evidence="14">
    <location>
        <begin position="212"/>
        <end position="231"/>
    </location>
</feature>
<evidence type="ECO:0000256" key="7">
    <source>
        <dbReference type="ARBA" id="ARBA00022982"/>
    </source>
</evidence>
<feature type="transmembrane region" description="Helical" evidence="14">
    <location>
        <begin position="143"/>
        <end position="162"/>
    </location>
</feature>
<keyword evidence="7" id="KW-0249">Electron transport</keyword>
<keyword evidence="11 14" id="KW-0472">Membrane</keyword>
<dbReference type="InterPro" id="IPR017927">
    <property type="entry name" value="FAD-bd_FR_type"/>
</dbReference>
<protein>
    <recommendedName>
        <fullName evidence="3">ferric-chelate reductase (NADPH)</fullName>
        <ecNumber evidence="3">1.16.1.9</ecNumber>
    </recommendedName>
</protein>
<evidence type="ECO:0000256" key="13">
    <source>
        <dbReference type="ARBA" id="ARBA00048483"/>
    </source>
</evidence>
<feature type="transmembrane region" description="Helical" evidence="14">
    <location>
        <begin position="103"/>
        <end position="123"/>
    </location>
</feature>
<dbReference type="AlphaFoldDB" id="A0A1Y2DJ61"/>
<evidence type="ECO:0000256" key="8">
    <source>
        <dbReference type="ARBA" id="ARBA00022989"/>
    </source>
</evidence>
<keyword evidence="6 14" id="KW-0812">Transmembrane</keyword>
<dbReference type="PANTHER" id="PTHR32361">
    <property type="entry name" value="FERRIC/CUPRIC REDUCTASE TRANSMEMBRANE COMPONENT"/>
    <property type="match status" value="1"/>
</dbReference>
<keyword evidence="4" id="KW-0813">Transport</keyword>
<dbReference type="EMBL" id="MCFJ01000014">
    <property type="protein sequence ID" value="ORY59174.1"/>
    <property type="molecule type" value="Genomic_DNA"/>
</dbReference>
<evidence type="ECO:0000256" key="9">
    <source>
        <dbReference type="ARBA" id="ARBA00023002"/>
    </source>
</evidence>
<dbReference type="InterPro" id="IPR051410">
    <property type="entry name" value="Ferric/Cupric_Reductase"/>
</dbReference>
<comment type="caution">
    <text evidence="16">The sequence shown here is derived from an EMBL/GenBank/DDBJ whole genome shotgun (WGS) entry which is preliminary data.</text>
</comment>